<sequence length="141" mass="16627">MDEDSENSGCGLSAVLGFLKSRDVEQDVLDAFTREKKYFEVHKLTQARIYLTSKKISTTSSSNENRVSEIEEDFTQAGVGQRQEDHGKQWRQEYASIKKENEVKENRLRQELEDVKRLEGLRRRERVGYHRNQQWIPIHND</sequence>
<feature type="coiled-coil region" evidence="1">
    <location>
        <begin position="94"/>
        <end position="121"/>
    </location>
</feature>
<evidence type="ECO:0000256" key="1">
    <source>
        <dbReference type="SAM" id="Coils"/>
    </source>
</evidence>
<gene>
    <name evidence="2" type="ORF">OS493_011098</name>
</gene>
<protein>
    <submittedName>
        <fullName evidence="2">Uncharacterized protein</fullName>
    </submittedName>
</protein>
<dbReference type="AlphaFoldDB" id="A0A9W9Z1L1"/>
<keyword evidence="1" id="KW-0175">Coiled coil</keyword>
<evidence type="ECO:0000313" key="2">
    <source>
        <dbReference type="EMBL" id="KAJ7373501.1"/>
    </source>
</evidence>
<proteinExistence type="predicted"/>
<organism evidence="2 3">
    <name type="scientific">Desmophyllum pertusum</name>
    <dbReference type="NCBI Taxonomy" id="174260"/>
    <lineage>
        <taxon>Eukaryota</taxon>
        <taxon>Metazoa</taxon>
        <taxon>Cnidaria</taxon>
        <taxon>Anthozoa</taxon>
        <taxon>Hexacorallia</taxon>
        <taxon>Scleractinia</taxon>
        <taxon>Caryophylliina</taxon>
        <taxon>Caryophylliidae</taxon>
        <taxon>Desmophyllum</taxon>
    </lineage>
</organism>
<comment type="caution">
    <text evidence="2">The sequence shown here is derived from an EMBL/GenBank/DDBJ whole genome shotgun (WGS) entry which is preliminary data.</text>
</comment>
<accession>A0A9W9Z1L1</accession>
<dbReference type="Proteomes" id="UP001163046">
    <property type="component" value="Unassembled WGS sequence"/>
</dbReference>
<reference evidence="2" key="1">
    <citation type="submission" date="2023-01" db="EMBL/GenBank/DDBJ databases">
        <title>Genome assembly of the deep-sea coral Lophelia pertusa.</title>
        <authorList>
            <person name="Herrera S."/>
            <person name="Cordes E."/>
        </authorList>
    </citation>
    <scope>NUCLEOTIDE SEQUENCE</scope>
    <source>
        <strain evidence="2">USNM1676648</strain>
        <tissue evidence="2">Polyp</tissue>
    </source>
</reference>
<dbReference type="EMBL" id="MU826830">
    <property type="protein sequence ID" value="KAJ7373501.1"/>
    <property type="molecule type" value="Genomic_DNA"/>
</dbReference>
<keyword evidence="3" id="KW-1185">Reference proteome</keyword>
<evidence type="ECO:0000313" key="3">
    <source>
        <dbReference type="Proteomes" id="UP001163046"/>
    </source>
</evidence>
<name>A0A9W9Z1L1_9CNID</name>